<sequence>MWKTLKILINNRNTTADFQNGIQFEIEAQINTVKYDINIAEQFNIYYIDSIKDIIETINIGTEWVNNNIILTNFSEFRKIDLNELGKIVNNIDGTCSVYDTLNGKFLKETFKVIGHILLHFINTSLQTGIFPDDLKTSILTPIQKNLNISINTDTIEFVTEFKYLGFMLDNCLSFNAHFNYIYKKISKKIYFFSRIAFNISPFSAITVYNTIILPHFDYCASILFAFTSNKILALQKLQNRCMRIILKCNRYTNITLMLDTLQWMCITFNFEIHNYPTRNSNNLHIPRTNLSNTSKLFVV</sequence>
<comment type="caution">
    <text evidence="2">The sequence shown here is derived from an EMBL/GenBank/DDBJ whole genome shotgun (WGS) entry which is preliminary data.</text>
</comment>
<keyword evidence="1" id="KW-1133">Transmembrane helix</keyword>
<proteinExistence type="predicted"/>
<evidence type="ECO:0000256" key="1">
    <source>
        <dbReference type="SAM" id="Phobius"/>
    </source>
</evidence>
<keyword evidence="1" id="KW-0472">Membrane</keyword>
<organism evidence="2 3">
    <name type="scientific">Molorchus minor</name>
    <dbReference type="NCBI Taxonomy" id="1323400"/>
    <lineage>
        <taxon>Eukaryota</taxon>
        <taxon>Metazoa</taxon>
        <taxon>Ecdysozoa</taxon>
        <taxon>Arthropoda</taxon>
        <taxon>Hexapoda</taxon>
        <taxon>Insecta</taxon>
        <taxon>Pterygota</taxon>
        <taxon>Neoptera</taxon>
        <taxon>Endopterygota</taxon>
        <taxon>Coleoptera</taxon>
        <taxon>Polyphaga</taxon>
        <taxon>Cucujiformia</taxon>
        <taxon>Chrysomeloidea</taxon>
        <taxon>Cerambycidae</taxon>
        <taxon>Lamiinae</taxon>
        <taxon>Monochamini</taxon>
        <taxon>Molorchus</taxon>
    </lineage>
</organism>
<dbReference type="Proteomes" id="UP001162164">
    <property type="component" value="Unassembled WGS sequence"/>
</dbReference>
<dbReference type="EMBL" id="JAPWTJ010001776">
    <property type="protein sequence ID" value="KAJ8969573.1"/>
    <property type="molecule type" value="Genomic_DNA"/>
</dbReference>
<keyword evidence="1" id="KW-0812">Transmembrane</keyword>
<feature type="transmembrane region" description="Helical" evidence="1">
    <location>
        <begin position="190"/>
        <end position="210"/>
    </location>
</feature>
<keyword evidence="3" id="KW-1185">Reference proteome</keyword>
<name>A0ABQ9IZ04_9CUCU</name>
<evidence type="ECO:0000313" key="3">
    <source>
        <dbReference type="Proteomes" id="UP001162164"/>
    </source>
</evidence>
<accession>A0ABQ9IZ04</accession>
<evidence type="ECO:0000313" key="2">
    <source>
        <dbReference type="EMBL" id="KAJ8969573.1"/>
    </source>
</evidence>
<gene>
    <name evidence="2" type="ORF">NQ317_005901</name>
</gene>
<dbReference type="PANTHER" id="PTHR33332">
    <property type="entry name" value="REVERSE TRANSCRIPTASE DOMAIN-CONTAINING PROTEIN"/>
    <property type="match status" value="1"/>
</dbReference>
<reference evidence="2" key="1">
    <citation type="journal article" date="2023" name="Insect Mol. Biol.">
        <title>Genome sequencing provides insights into the evolution of gene families encoding plant cell wall-degrading enzymes in longhorned beetles.</title>
        <authorList>
            <person name="Shin N.R."/>
            <person name="Okamura Y."/>
            <person name="Kirsch R."/>
            <person name="Pauchet Y."/>
        </authorList>
    </citation>
    <scope>NUCLEOTIDE SEQUENCE</scope>
    <source>
        <strain evidence="2">MMC_N1</strain>
    </source>
</reference>
<protein>
    <submittedName>
        <fullName evidence="2">Uncharacterized protein</fullName>
    </submittedName>
</protein>